<dbReference type="EMBL" id="CALNXJ010000099">
    <property type="protein sequence ID" value="CAH3164065.1"/>
    <property type="molecule type" value="Genomic_DNA"/>
</dbReference>
<dbReference type="AlphaFoldDB" id="A0AAU9Y101"/>
<evidence type="ECO:0000256" key="5">
    <source>
        <dbReference type="ARBA" id="ARBA00022989"/>
    </source>
</evidence>
<keyword evidence="3" id="KW-1003">Cell membrane</keyword>
<keyword evidence="7" id="KW-0675">Receptor</keyword>
<dbReference type="PANTHER" id="PTHR21444">
    <property type="entry name" value="COILED-COIL DOMAIN-CONTAINING PROTEIN 180"/>
    <property type="match status" value="1"/>
</dbReference>
<proteinExistence type="predicted"/>
<keyword evidence="10" id="KW-1185">Reference proteome</keyword>
<evidence type="ECO:0000256" key="4">
    <source>
        <dbReference type="ARBA" id="ARBA00022692"/>
    </source>
</evidence>
<evidence type="ECO:0000256" key="1">
    <source>
        <dbReference type="ARBA" id="ARBA00004651"/>
    </source>
</evidence>
<organism evidence="9 10">
    <name type="scientific">Pocillopora meandrina</name>
    <dbReference type="NCBI Taxonomy" id="46732"/>
    <lineage>
        <taxon>Eukaryota</taxon>
        <taxon>Metazoa</taxon>
        <taxon>Cnidaria</taxon>
        <taxon>Anthozoa</taxon>
        <taxon>Hexacorallia</taxon>
        <taxon>Scleractinia</taxon>
        <taxon>Astrocoeniina</taxon>
        <taxon>Pocilloporidae</taxon>
        <taxon>Pocillopora</taxon>
    </lineage>
</organism>
<keyword evidence="4 8" id="KW-0812">Transmembrane</keyword>
<evidence type="ECO:0000256" key="8">
    <source>
        <dbReference type="SAM" id="Phobius"/>
    </source>
</evidence>
<accession>A0AAU9Y101</accession>
<dbReference type="Proteomes" id="UP001159428">
    <property type="component" value="Unassembled WGS sequence"/>
</dbReference>
<reference evidence="9 10" key="1">
    <citation type="submission" date="2022-05" db="EMBL/GenBank/DDBJ databases">
        <authorList>
            <consortium name="Genoscope - CEA"/>
            <person name="William W."/>
        </authorList>
    </citation>
    <scope>NUCLEOTIDE SEQUENCE [LARGE SCALE GENOMIC DNA]</scope>
</reference>
<evidence type="ECO:0000256" key="6">
    <source>
        <dbReference type="ARBA" id="ARBA00023136"/>
    </source>
</evidence>
<name>A0AAU9Y101_9CNID</name>
<gene>
    <name evidence="9" type="ORF">PMEA_00035845</name>
</gene>
<dbReference type="GO" id="GO:0071939">
    <property type="term" value="P:vitamin A import into cell"/>
    <property type="evidence" value="ECO:0007669"/>
    <property type="project" value="TreeGrafter"/>
</dbReference>
<dbReference type="GO" id="GO:0034632">
    <property type="term" value="F:retinol transmembrane transporter activity"/>
    <property type="evidence" value="ECO:0007669"/>
    <property type="project" value="InterPro"/>
</dbReference>
<keyword evidence="5 8" id="KW-1133">Transmembrane helix</keyword>
<evidence type="ECO:0000313" key="9">
    <source>
        <dbReference type="EMBL" id="CAH3164065.1"/>
    </source>
</evidence>
<keyword evidence="6 8" id="KW-0472">Membrane</keyword>
<protein>
    <submittedName>
        <fullName evidence="9">Uncharacterized protein</fullName>
    </submittedName>
</protein>
<comment type="caution">
    <text evidence="9">The sequence shown here is derived from an EMBL/GenBank/DDBJ whole genome shotgun (WGS) entry which is preliminary data.</text>
</comment>
<evidence type="ECO:0000256" key="2">
    <source>
        <dbReference type="ARBA" id="ARBA00022448"/>
    </source>
</evidence>
<evidence type="ECO:0000313" key="10">
    <source>
        <dbReference type="Proteomes" id="UP001159428"/>
    </source>
</evidence>
<comment type="subcellular location">
    <subcellularLocation>
        <location evidence="1">Cell membrane</location>
        <topology evidence="1">Multi-pass membrane protein</topology>
    </subcellularLocation>
</comment>
<feature type="transmembrane region" description="Helical" evidence="8">
    <location>
        <begin position="35"/>
        <end position="55"/>
    </location>
</feature>
<sequence>MLFRLFLTHFVFRDSTYPNITVTIDNRYCCTSAAILHHVVLFFFYNIIPGLLSASMRIVKGMLLRVIFFSRIDRTSLVQGFQAWDKAFVAYLGFVTVLVAHRQPVMLVFCQLLIDRQKDHQLLEEHKPRQPRMSQKAVNRWFLAVTLLRNPSFIKYRR</sequence>
<evidence type="ECO:0000256" key="3">
    <source>
        <dbReference type="ARBA" id="ARBA00022475"/>
    </source>
</evidence>
<evidence type="ECO:0000256" key="7">
    <source>
        <dbReference type="ARBA" id="ARBA00023170"/>
    </source>
</evidence>
<dbReference type="InterPro" id="IPR026612">
    <property type="entry name" value="STRA6-like"/>
</dbReference>
<keyword evidence="2" id="KW-0813">Transport</keyword>
<dbReference type="Pfam" id="PF14752">
    <property type="entry name" value="RBP_receptor"/>
    <property type="match status" value="1"/>
</dbReference>
<dbReference type="GO" id="GO:0005886">
    <property type="term" value="C:plasma membrane"/>
    <property type="evidence" value="ECO:0007669"/>
    <property type="project" value="UniProtKB-SubCell"/>
</dbReference>
<dbReference type="GO" id="GO:0038023">
    <property type="term" value="F:signaling receptor activity"/>
    <property type="evidence" value="ECO:0007669"/>
    <property type="project" value="InterPro"/>
</dbReference>
<dbReference type="PANTHER" id="PTHR21444:SF15">
    <property type="entry name" value="RECEPTOR FOR RETINOL UPTAKE STRA6"/>
    <property type="match status" value="1"/>
</dbReference>